<dbReference type="AlphaFoldDB" id="A0A514BRH2"/>
<dbReference type="KEGG" id="lyj:FKV23_07285"/>
<gene>
    <name evidence="1" type="ORF">FKV23_07285</name>
</gene>
<evidence type="ECO:0000313" key="2">
    <source>
        <dbReference type="Proteomes" id="UP000317199"/>
    </source>
</evidence>
<accession>A0A514BRH2</accession>
<keyword evidence="2" id="KW-1185">Reference proteome</keyword>
<protein>
    <recommendedName>
        <fullName evidence="3">Immunity protein 10</fullName>
    </recommendedName>
</protein>
<dbReference type="Pfam" id="PF15588">
    <property type="entry name" value="Imm10"/>
    <property type="match status" value="1"/>
</dbReference>
<dbReference type="OrthoDB" id="8706846at2"/>
<evidence type="ECO:0008006" key="3">
    <source>
        <dbReference type="Google" id="ProtNLM"/>
    </source>
</evidence>
<dbReference type="Proteomes" id="UP000317199">
    <property type="component" value="Chromosome"/>
</dbReference>
<evidence type="ECO:0000313" key="1">
    <source>
        <dbReference type="EMBL" id="QDH69915.1"/>
    </source>
</evidence>
<name>A0A514BRH2_9GAMM</name>
<dbReference type="RefSeq" id="WP_141623255.1">
    <property type="nucleotide sequence ID" value="NZ_CP041242.1"/>
</dbReference>
<dbReference type="EMBL" id="CP041242">
    <property type="protein sequence ID" value="QDH69915.1"/>
    <property type="molecule type" value="Genomic_DNA"/>
</dbReference>
<reference evidence="1 2" key="1">
    <citation type="submission" date="2019-06" db="EMBL/GenBank/DDBJ databases">
        <title>Lysobacter alkalisoli sp. nov. isolated from saline-alkali soil.</title>
        <authorList>
            <person name="Sun J.-Q."/>
            <person name="Xu L."/>
        </authorList>
    </citation>
    <scope>NUCLEOTIDE SEQUENCE [LARGE SCALE GENOMIC DNA]</scope>
    <source>
        <strain evidence="1 2">SJ-36</strain>
    </source>
</reference>
<proteinExistence type="predicted"/>
<dbReference type="InterPro" id="IPR028962">
    <property type="entry name" value="Imm10"/>
</dbReference>
<sequence length="132" mass="14368">MGTFAFEAKSVAIEQPVGEFHLVGFADSEFNTNIYLMLQRALEFDDQDVELGMDTYHVEWCGQESSGYGGISQFVLKTNCAEITFSPNTAETLDGLVRLFISFQLSPSEHLALRAALTSIFEGSGCLVVAGA</sequence>
<organism evidence="1 2">
    <name type="scientific">Marilutibacter alkalisoli</name>
    <dbReference type="NCBI Taxonomy" id="2591633"/>
    <lineage>
        <taxon>Bacteria</taxon>
        <taxon>Pseudomonadati</taxon>
        <taxon>Pseudomonadota</taxon>
        <taxon>Gammaproteobacteria</taxon>
        <taxon>Lysobacterales</taxon>
        <taxon>Lysobacteraceae</taxon>
        <taxon>Marilutibacter</taxon>
    </lineage>
</organism>